<evidence type="ECO:0000256" key="6">
    <source>
        <dbReference type="PROSITE-ProRule" id="PRU00108"/>
    </source>
</evidence>
<feature type="compositionally biased region" description="Polar residues" evidence="8">
    <location>
        <begin position="130"/>
        <end position="157"/>
    </location>
</feature>
<evidence type="ECO:0000259" key="9">
    <source>
        <dbReference type="PROSITE" id="PS50071"/>
    </source>
</evidence>
<feature type="region of interest" description="Disordered" evidence="8">
    <location>
        <begin position="587"/>
        <end position="606"/>
    </location>
</feature>
<keyword evidence="2" id="KW-0805">Transcription regulation</keyword>
<dbReference type="RefSeq" id="XP_005534937.1">
    <property type="nucleotide sequence ID" value="XM_005534880.1"/>
</dbReference>
<comment type="subcellular location">
    <subcellularLocation>
        <location evidence="1 6 7">Nucleus</location>
    </subcellularLocation>
</comment>
<reference evidence="11 12" key="2">
    <citation type="journal article" date="2007" name="BMC Biol.">
        <title>A 100%-complete sequence reveals unusually simple genomic features in the hot-spring red alga Cyanidioschyzon merolae.</title>
        <authorList>
            <person name="Nozaki H."/>
            <person name="Takano H."/>
            <person name="Misumi O."/>
            <person name="Terasawa K."/>
            <person name="Matsuzaki M."/>
            <person name="Maruyama S."/>
            <person name="Nishida K."/>
            <person name="Yagisawa F."/>
            <person name="Yoshida Y."/>
            <person name="Fujiwara T."/>
            <person name="Takio S."/>
            <person name="Tamura K."/>
            <person name="Chung S.J."/>
            <person name="Nakamura S."/>
            <person name="Kuroiwa H."/>
            <person name="Tanaka K."/>
            <person name="Sato N."/>
            <person name="Kuroiwa T."/>
        </authorList>
    </citation>
    <scope>NUCLEOTIDE SEQUENCE [LARGE SCALE GENOMIC DNA]</scope>
    <source>
        <strain evidence="11 12">10D</strain>
    </source>
</reference>
<feature type="compositionally biased region" description="Polar residues" evidence="8">
    <location>
        <begin position="472"/>
        <end position="490"/>
    </location>
</feature>
<dbReference type="Gene3D" id="1.10.10.60">
    <property type="entry name" value="Homeodomain-like"/>
    <property type="match status" value="1"/>
</dbReference>
<feature type="domain" description="MBD" evidence="10">
    <location>
        <begin position="764"/>
        <end position="818"/>
    </location>
</feature>
<dbReference type="Pfam" id="PF01429">
    <property type="entry name" value="MBD"/>
    <property type="match status" value="1"/>
</dbReference>
<keyword evidence="12" id="KW-1185">Reference proteome</keyword>
<evidence type="ECO:0008006" key="13">
    <source>
        <dbReference type="Google" id="ProtNLM"/>
    </source>
</evidence>
<dbReference type="HOGENOM" id="CLU_345581_0_0_1"/>
<evidence type="ECO:0000256" key="1">
    <source>
        <dbReference type="ARBA" id="ARBA00004123"/>
    </source>
</evidence>
<feature type="region of interest" description="Disordered" evidence="8">
    <location>
        <begin position="109"/>
        <end position="157"/>
    </location>
</feature>
<feature type="compositionally biased region" description="Low complexity" evidence="8">
    <location>
        <begin position="450"/>
        <end position="467"/>
    </location>
</feature>
<evidence type="ECO:0000256" key="3">
    <source>
        <dbReference type="ARBA" id="ARBA00023125"/>
    </source>
</evidence>
<sequence length="818" mass="88069">MDVAGHSLVHSPLPTWAPAEHEFRTADAVDALARGTEGSHSDGRAATQSERSSEEASRMKRHRFTPEQMQMLKTVFEQNPMPSTAELQALSSASGVPVRSCRLWFKNRRARTPGKRTASESRGLRAAGPSGTTDAVSSNASLPRSTSAWNAQAPSGDSQLEARMYNPVSIAQDLGPMQSSASQQDSTVDAAPRRRPKRPHERGRAAKPGAGGQSQSSPLISPRPDSVLRISPAYGALGQDWSNTGSFADNGQKEPAAIPDSNWRCVPVRSEPPAILQSPHRSTAMGIPPTPRLQCQRVYKPGEVVELLDSAGAARAWCPARIISADVSWPSSTESLLSAVEIAQDDGINRVCEYDDVSPLTKTAYEIAFLSADEVLRIRADACANSETAGACPANVQGAAAGGTGAMPEGPHRVVLGARLRPYPPPPMPEWRPGVGEAVEALLSLSHGRAGTSATPSASTSTAEQAAVDQIQGKSTSSTDMPSRTASTSGHGCCWTVGQVRNFLARKGFLVAFADGSDEWFHLDQLRPYAIWRGADHWQVKSKAPPAVTRRALGAAPPAESSRAEDSNAADSNFRALEAAQRLATLNASRSTARAPHAVSESLPRALPRSTIAAPAAQMYPHRAWYTHELSDGDDSEEAWSDEAEEPARDAEQGLRRPRRSSREEALALRNRNASAMRSSSTSPLTSPASAAARLSKPAHRFPRSSLPVIKKDSDRALARKRKRHRTGHRVNEETRRMLDQTEIVAGQNGLVVGAGATDRRHRGGRKPSLTLTLPPGWRLEEQIRKGGSLAGRIDRVYVSPDGRKFRSLKEVARFLDR</sequence>
<dbReference type="EMBL" id="AP006492">
    <property type="protein sequence ID" value="BAM80330.1"/>
    <property type="molecule type" value="Genomic_DNA"/>
</dbReference>
<keyword evidence="3 6" id="KW-0238">DNA-binding</keyword>
<protein>
    <recommendedName>
        <fullName evidence="13">Homeobox domain-containing protein</fullName>
    </recommendedName>
</protein>
<dbReference type="SUPFAM" id="SSF46689">
    <property type="entry name" value="Homeodomain-like"/>
    <property type="match status" value="1"/>
</dbReference>
<feature type="compositionally biased region" description="Acidic residues" evidence="8">
    <location>
        <begin position="632"/>
        <end position="645"/>
    </location>
</feature>
<dbReference type="InterPro" id="IPR009057">
    <property type="entry name" value="Homeodomain-like_sf"/>
</dbReference>
<dbReference type="Gene3D" id="3.30.890.10">
    <property type="entry name" value="Methyl-cpg-binding Protein 2, Chain A"/>
    <property type="match status" value="1"/>
</dbReference>
<evidence type="ECO:0000313" key="12">
    <source>
        <dbReference type="Proteomes" id="UP000007014"/>
    </source>
</evidence>
<dbReference type="InterPro" id="IPR001356">
    <property type="entry name" value="HD"/>
</dbReference>
<evidence type="ECO:0000313" key="11">
    <source>
        <dbReference type="EMBL" id="BAM80330.1"/>
    </source>
</evidence>
<feature type="compositionally biased region" description="Low complexity" evidence="8">
    <location>
        <begin position="668"/>
        <end position="696"/>
    </location>
</feature>
<name>M1V5A5_CYAM1</name>
<feature type="region of interest" description="Disordered" evidence="8">
    <location>
        <begin position="631"/>
        <end position="730"/>
    </location>
</feature>
<dbReference type="GO" id="GO:0003677">
    <property type="term" value="F:DNA binding"/>
    <property type="evidence" value="ECO:0007669"/>
    <property type="project" value="UniProtKB-UniRule"/>
</dbReference>
<proteinExistence type="predicted"/>
<keyword evidence="5 6" id="KW-0539">Nucleus</keyword>
<dbReference type="InterPro" id="IPR016177">
    <property type="entry name" value="DNA-bd_dom_sf"/>
</dbReference>
<evidence type="ECO:0000256" key="7">
    <source>
        <dbReference type="RuleBase" id="RU000682"/>
    </source>
</evidence>
<evidence type="ECO:0000259" key="10">
    <source>
        <dbReference type="PROSITE" id="PS50982"/>
    </source>
</evidence>
<dbReference type="GO" id="GO:0005634">
    <property type="term" value="C:nucleus"/>
    <property type="evidence" value="ECO:0007669"/>
    <property type="project" value="UniProtKB-SubCell"/>
</dbReference>
<dbReference type="CDD" id="cd01396">
    <property type="entry name" value="MeCP2_MBD"/>
    <property type="match status" value="1"/>
</dbReference>
<feature type="compositionally biased region" description="Basic residues" evidence="8">
    <location>
        <begin position="719"/>
        <end position="729"/>
    </location>
</feature>
<dbReference type="PROSITE" id="PS50982">
    <property type="entry name" value="MBD"/>
    <property type="match status" value="1"/>
</dbReference>
<dbReference type="Pfam" id="PF00046">
    <property type="entry name" value="Homeodomain"/>
    <property type="match status" value="1"/>
</dbReference>
<feature type="region of interest" description="Disordered" evidence="8">
    <location>
        <begin position="176"/>
        <end position="226"/>
    </location>
</feature>
<dbReference type="GeneID" id="16993953"/>
<evidence type="ECO:0000256" key="5">
    <source>
        <dbReference type="ARBA" id="ARBA00023242"/>
    </source>
</evidence>
<dbReference type="Gramene" id="CMJ215CT">
    <property type="protein sequence ID" value="CMJ215CT"/>
    <property type="gene ID" value="CMJ215C"/>
</dbReference>
<feature type="region of interest" description="Disordered" evidence="8">
    <location>
        <begin position="34"/>
        <end position="60"/>
    </location>
</feature>
<accession>M1V5A5</accession>
<feature type="DNA-binding region" description="Homeobox" evidence="6">
    <location>
        <begin position="57"/>
        <end position="116"/>
    </location>
</feature>
<feature type="domain" description="Homeobox" evidence="9">
    <location>
        <begin position="55"/>
        <end position="115"/>
    </location>
</feature>
<dbReference type="PANTHER" id="PTHR12396">
    <property type="entry name" value="METHYL-CPG BINDING PROTEIN, MBD"/>
    <property type="match status" value="1"/>
</dbReference>
<evidence type="ECO:0000256" key="2">
    <source>
        <dbReference type="ARBA" id="ARBA00023015"/>
    </source>
</evidence>
<dbReference type="PANTHER" id="PTHR12396:SF38">
    <property type="entry name" value="METHYL-CPG-BINDING DOMAIN-CONTAINING PROTEIN 7"/>
    <property type="match status" value="1"/>
</dbReference>
<feature type="region of interest" description="Disordered" evidence="8">
    <location>
        <begin position="449"/>
        <end position="490"/>
    </location>
</feature>
<dbReference type="SMART" id="SM00389">
    <property type="entry name" value="HOX"/>
    <property type="match status" value="1"/>
</dbReference>
<gene>
    <name evidence="11" type="ORF">CYME_CMJ215C</name>
</gene>
<dbReference type="InterPro" id="IPR001739">
    <property type="entry name" value="Methyl_CpG_DNA-bd"/>
</dbReference>
<evidence type="ECO:0000256" key="8">
    <source>
        <dbReference type="SAM" id="MobiDB-lite"/>
    </source>
</evidence>
<dbReference type="AlphaFoldDB" id="M1V5A5"/>
<evidence type="ECO:0000256" key="4">
    <source>
        <dbReference type="ARBA" id="ARBA00023163"/>
    </source>
</evidence>
<keyword evidence="6 7" id="KW-0371">Homeobox</keyword>
<dbReference type="STRING" id="280699.M1V5A5"/>
<dbReference type="OrthoDB" id="1751231at2759"/>
<dbReference type="KEGG" id="cme:CYME_CMJ215C"/>
<feature type="compositionally biased region" description="Basic and acidic residues" evidence="8">
    <location>
        <begin position="646"/>
        <end position="667"/>
    </location>
</feature>
<dbReference type="SUPFAM" id="SSF54171">
    <property type="entry name" value="DNA-binding domain"/>
    <property type="match status" value="1"/>
</dbReference>
<reference evidence="11 12" key="1">
    <citation type="journal article" date="2004" name="Nature">
        <title>Genome sequence of the ultrasmall unicellular red alga Cyanidioschyzon merolae 10D.</title>
        <authorList>
            <person name="Matsuzaki M."/>
            <person name="Misumi O."/>
            <person name="Shin-i T."/>
            <person name="Maruyama S."/>
            <person name="Takahara M."/>
            <person name="Miyagishima S."/>
            <person name="Mori T."/>
            <person name="Nishida K."/>
            <person name="Yagisawa F."/>
            <person name="Nishida K."/>
            <person name="Yoshida Y."/>
            <person name="Nishimura Y."/>
            <person name="Nakao S."/>
            <person name="Kobayashi T."/>
            <person name="Momoyama Y."/>
            <person name="Higashiyama T."/>
            <person name="Minoda A."/>
            <person name="Sano M."/>
            <person name="Nomoto H."/>
            <person name="Oishi K."/>
            <person name="Hayashi H."/>
            <person name="Ohta F."/>
            <person name="Nishizaka S."/>
            <person name="Haga S."/>
            <person name="Miura S."/>
            <person name="Morishita T."/>
            <person name="Kabeya Y."/>
            <person name="Terasawa K."/>
            <person name="Suzuki Y."/>
            <person name="Ishii Y."/>
            <person name="Asakawa S."/>
            <person name="Takano H."/>
            <person name="Ohta N."/>
            <person name="Kuroiwa H."/>
            <person name="Tanaka K."/>
            <person name="Shimizu N."/>
            <person name="Sugano S."/>
            <person name="Sato N."/>
            <person name="Nozaki H."/>
            <person name="Ogasawara N."/>
            <person name="Kohara Y."/>
            <person name="Kuroiwa T."/>
        </authorList>
    </citation>
    <scope>NUCLEOTIDE SEQUENCE [LARGE SCALE GENOMIC DNA]</scope>
    <source>
        <strain evidence="11 12">10D</strain>
    </source>
</reference>
<dbReference type="Proteomes" id="UP000007014">
    <property type="component" value="Chromosome 10"/>
</dbReference>
<keyword evidence="4" id="KW-0804">Transcription</keyword>
<feature type="compositionally biased region" description="Polar residues" evidence="8">
    <location>
        <begin position="177"/>
        <end position="187"/>
    </location>
</feature>
<organism evidence="11 12">
    <name type="scientific">Cyanidioschyzon merolae (strain NIES-3377 / 10D)</name>
    <name type="common">Unicellular red alga</name>
    <dbReference type="NCBI Taxonomy" id="280699"/>
    <lineage>
        <taxon>Eukaryota</taxon>
        <taxon>Rhodophyta</taxon>
        <taxon>Bangiophyceae</taxon>
        <taxon>Cyanidiales</taxon>
        <taxon>Cyanidiaceae</taxon>
        <taxon>Cyanidioschyzon</taxon>
    </lineage>
</organism>
<dbReference type="CDD" id="cd00086">
    <property type="entry name" value="homeodomain"/>
    <property type="match status" value="1"/>
</dbReference>
<dbReference type="PROSITE" id="PS50071">
    <property type="entry name" value="HOMEOBOX_2"/>
    <property type="match status" value="1"/>
</dbReference>